<dbReference type="RefSeq" id="WP_085494462.1">
    <property type="nucleotide sequence ID" value="NZ_FXAZ01000002.1"/>
</dbReference>
<dbReference type="CDD" id="cd19958">
    <property type="entry name" value="pyocin_knob"/>
    <property type="match status" value="1"/>
</dbReference>
<dbReference type="AlphaFoldDB" id="A0A1X7KAI5"/>
<proteinExistence type="predicted"/>
<sequence length="355" mass="39339">MSYSGKTNWQFDEVVKEADLNRIEQGLLDAHAGVETAKSEAKAYTDEKVDGITPGAIGAVKKSDFDAHTADAGLHVTAAKQAAWDAKETPAGAQAKADVALAAAKADATSKATQAETNAKNFTNSLPWQRVRVTDDLGFAINISNGNLNDDRPTGWYMGSVMANAPSSEWYYVEIIRHNNLWMTQTAFNFNNNYSYTRRKMNGTWGGWTNNLDSGQVRIMNGQLEFFNGSVWKAVGGKMSTFKGSNSIRKFNNDYVSIFNVQGSGVFNWLYYDYPNGGNVESRNTSIVVTLDGQYSVGMYSVWSSNNYLGITGGSDYNNRLHGLPFSNSLDISYRFSRDDEYLYGTVYYSYSLHI</sequence>
<dbReference type="STRING" id="1852522.SAMN06295960_2282"/>
<gene>
    <name evidence="1" type="ORF">SAMN06295960_2282</name>
</gene>
<protein>
    <submittedName>
        <fullName evidence="1">Uncharacterized protein</fullName>
    </submittedName>
</protein>
<name>A0A1X7KAI5_9BACL</name>
<evidence type="ECO:0000313" key="2">
    <source>
        <dbReference type="Proteomes" id="UP000193834"/>
    </source>
</evidence>
<organism evidence="1 2">
    <name type="scientific">Paenibacillus aquistagni</name>
    <dbReference type="NCBI Taxonomy" id="1852522"/>
    <lineage>
        <taxon>Bacteria</taxon>
        <taxon>Bacillati</taxon>
        <taxon>Bacillota</taxon>
        <taxon>Bacilli</taxon>
        <taxon>Bacillales</taxon>
        <taxon>Paenibacillaceae</taxon>
        <taxon>Paenibacillus</taxon>
    </lineage>
</organism>
<dbReference type="OrthoDB" id="2661889at2"/>
<dbReference type="EMBL" id="FXAZ01000002">
    <property type="protein sequence ID" value="SMG38195.1"/>
    <property type="molecule type" value="Genomic_DNA"/>
</dbReference>
<keyword evidence="2" id="KW-1185">Reference proteome</keyword>
<accession>A0A1X7KAI5</accession>
<reference evidence="1 2" key="1">
    <citation type="submission" date="2017-04" db="EMBL/GenBank/DDBJ databases">
        <authorList>
            <person name="Afonso C.L."/>
            <person name="Miller P.J."/>
            <person name="Scott M.A."/>
            <person name="Spackman E."/>
            <person name="Goraichik I."/>
            <person name="Dimitrov K.M."/>
            <person name="Suarez D.L."/>
            <person name="Swayne D.E."/>
        </authorList>
    </citation>
    <scope>NUCLEOTIDE SEQUENCE [LARGE SCALE GENOMIC DNA]</scope>
    <source>
        <strain evidence="1 2">11</strain>
    </source>
</reference>
<dbReference type="Proteomes" id="UP000193834">
    <property type="component" value="Unassembled WGS sequence"/>
</dbReference>
<evidence type="ECO:0000313" key="1">
    <source>
        <dbReference type="EMBL" id="SMG38195.1"/>
    </source>
</evidence>